<gene>
    <name evidence="3" type="ORF">PF001_g7193</name>
    <name evidence="2" type="ORF">PF005_g7944</name>
</gene>
<evidence type="ECO:0000313" key="3">
    <source>
        <dbReference type="EMBL" id="KAE9316718.1"/>
    </source>
</evidence>
<accession>A0A6A3YJ32</accession>
<keyword evidence="4" id="KW-1185">Reference proteome</keyword>
<dbReference type="OrthoDB" id="10367573at2759"/>
<evidence type="ECO:0000313" key="5">
    <source>
        <dbReference type="Proteomes" id="UP000437068"/>
    </source>
</evidence>
<keyword evidence="1" id="KW-0472">Membrane</keyword>
<dbReference type="EMBL" id="QXGE01000301">
    <property type="protein sequence ID" value="KAE9316718.1"/>
    <property type="molecule type" value="Genomic_DNA"/>
</dbReference>
<evidence type="ECO:0000256" key="1">
    <source>
        <dbReference type="SAM" id="Phobius"/>
    </source>
</evidence>
<sequence>MARLTRRERVGSRVRSWATTVLRFWFSLQITQFGGQYSIERLLAPEEYTRKTSLSRVLLVLVVSPLPTLTIALCQSPFHCKVRPKGGRLSSRGSFSARAMMVAAFWVFPIPFINTTLALLWILAFAVAFYAVAGAEVVGKILKLTQRQRLRTFNNFSTVQIVMVCIYPVYQVLFDVANHTQYELPVLLVLPLLKNVLKSVFASTILDMEDTIPEEATFTIDFFDALYHKYARP</sequence>
<protein>
    <submittedName>
        <fullName evidence="2">Uncharacterized protein</fullName>
    </submittedName>
</protein>
<dbReference type="Proteomes" id="UP000437068">
    <property type="component" value="Unassembled WGS sequence"/>
</dbReference>
<feature type="transmembrane region" description="Helical" evidence="1">
    <location>
        <begin position="54"/>
        <end position="74"/>
    </location>
</feature>
<dbReference type="EMBL" id="QXGB01000328">
    <property type="protein sequence ID" value="KAE9219259.1"/>
    <property type="molecule type" value="Genomic_DNA"/>
</dbReference>
<dbReference type="Proteomes" id="UP000433483">
    <property type="component" value="Unassembled WGS sequence"/>
</dbReference>
<dbReference type="AlphaFoldDB" id="A0A6A3YJ32"/>
<name>A0A6A3YJ32_9STRA</name>
<keyword evidence="1" id="KW-1133">Transmembrane helix</keyword>
<evidence type="ECO:0000313" key="2">
    <source>
        <dbReference type="EMBL" id="KAE9219259.1"/>
    </source>
</evidence>
<keyword evidence="1" id="KW-0812">Transmembrane</keyword>
<proteinExistence type="predicted"/>
<evidence type="ECO:0000313" key="4">
    <source>
        <dbReference type="Proteomes" id="UP000433483"/>
    </source>
</evidence>
<feature type="transmembrane region" description="Helical" evidence="1">
    <location>
        <begin position="119"/>
        <end position="142"/>
    </location>
</feature>
<organism evidence="2 4">
    <name type="scientific">Phytophthora fragariae</name>
    <dbReference type="NCBI Taxonomy" id="53985"/>
    <lineage>
        <taxon>Eukaryota</taxon>
        <taxon>Sar</taxon>
        <taxon>Stramenopiles</taxon>
        <taxon>Oomycota</taxon>
        <taxon>Peronosporomycetes</taxon>
        <taxon>Peronosporales</taxon>
        <taxon>Peronosporaceae</taxon>
        <taxon>Phytophthora</taxon>
    </lineage>
</organism>
<comment type="caution">
    <text evidence="2">The sequence shown here is derived from an EMBL/GenBank/DDBJ whole genome shotgun (WGS) entry which is preliminary data.</text>
</comment>
<reference evidence="4 5" key="1">
    <citation type="submission" date="2018-08" db="EMBL/GenBank/DDBJ databases">
        <title>Genomic investigation of the strawberry pathogen Phytophthora fragariae indicates pathogenicity is determined by transcriptional variation in three key races.</title>
        <authorList>
            <person name="Adams T.M."/>
            <person name="Armitage A.D."/>
            <person name="Sobczyk M.K."/>
            <person name="Bates H.J."/>
            <person name="Dunwell J.M."/>
            <person name="Nellist C.F."/>
            <person name="Harrison R.J."/>
        </authorList>
    </citation>
    <scope>NUCLEOTIDE SEQUENCE [LARGE SCALE GENOMIC DNA]</scope>
    <source>
        <strain evidence="3 5">A4</strain>
        <strain evidence="2 4">NOV-27</strain>
    </source>
</reference>